<reference evidence="1" key="1">
    <citation type="submission" date="2020-02" db="EMBL/GenBank/DDBJ databases">
        <authorList>
            <person name="Meier V. D."/>
        </authorList>
    </citation>
    <scope>NUCLEOTIDE SEQUENCE</scope>
    <source>
        <strain evidence="1">AVDCRST_MAG17</strain>
    </source>
</reference>
<organism evidence="1">
    <name type="scientific">uncultured Solirubrobacterales bacterium</name>
    <dbReference type="NCBI Taxonomy" id="768556"/>
    <lineage>
        <taxon>Bacteria</taxon>
        <taxon>Bacillati</taxon>
        <taxon>Actinomycetota</taxon>
        <taxon>Thermoleophilia</taxon>
        <taxon>Solirubrobacterales</taxon>
        <taxon>environmental samples</taxon>
    </lineage>
</organism>
<protein>
    <submittedName>
        <fullName evidence="1">Uncharacterized protein</fullName>
    </submittedName>
</protein>
<dbReference type="AlphaFoldDB" id="A0A6J4SZR9"/>
<name>A0A6J4SZR9_9ACTN</name>
<sequence length="157" mass="16679">MSAERPPPPSPDRRPREGALAEIARAADPSLRAHADAHPSFGRYESGFPDDPDRAFVVEAIHEGWLMHYGTPRVFRSMDDDLRLLGGDSLYALGLARLAALGDLEGVAELAELISLCAQVAAEGRAELTTELWSASFEVLAGQGGGGARAAFARLAP</sequence>
<dbReference type="EMBL" id="CADCVV010000148">
    <property type="protein sequence ID" value="CAA9509692.1"/>
    <property type="molecule type" value="Genomic_DNA"/>
</dbReference>
<proteinExistence type="predicted"/>
<accession>A0A6J4SZR9</accession>
<gene>
    <name evidence="1" type="ORF">AVDCRST_MAG17-1904</name>
</gene>
<evidence type="ECO:0000313" key="1">
    <source>
        <dbReference type="EMBL" id="CAA9509692.1"/>
    </source>
</evidence>